<evidence type="ECO:0000313" key="3">
    <source>
        <dbReference type="EMBL" id="CDO85700.1"/>
    </source>
</evidence>
<dbReference type="Proteomes" id="UP000028880">
    <property type="component" value="Unassembled WGS sequence"/>
</dbReference>
<gene>
    <name evidence="3" type="ORF">BN973_00031</name>
</gene>
<accession>A0A024JPE2</accession>
<feature type="region of interest" description="Disordered" evidence="1">
    <location>
        <begin position="249"/>
        <end position="269"/>
    </location>
</feature>
<name>A0A024JPE2_9MYCO</name>
<proteinExistence type="predicted"/>
<dbReference type="AlphaFoldDB" id="A0A024JPE2"/>
<keyword evidence="2" id="KW-0812">Transmembrane</keyword>
<protein>
    <recommendedName>
        <fullName evidence="4">Transmembrane protein</fullName>
    </recommendedName>
</protein>
<dbReference type="EMBL" id="HG964446">
    <property type="protein sequence ID" value="CDO85700.1"/>
    <property type="molecule type" value="Genomic_DNA"/>
</dbReference>
<keyword evidence="2" id="KW-0472">Membrane</keyword>
<keyword evidence="2" id="KW-1133">Transmembrane helix</keyword>
<organism evidence="3">
    <name type="scientific">Mycobacterium triplex</name>
    <dbReference type="NCBI Taxonomy" id="47839"/>
    <lineage>
        <taxon>Bacteria</taxon>
        <taxon>Bacillati</taxon>
        <taxon>Actinomycetota</taxon>
        <taxon>Actinomycetes</taxon>
        <taxon>Mycobacteriales</taxon>
        <taxon>Mycobacteriaceae</taxon>
        <taxon>Mycobacterium</taxon>
        <taxon>Mycobacterium simiae complex</taxon>
    </lineage>
</organism>
<feature type="transmembrane region" description="Helical" evidence="2">
    <location>
        <begin position="74"/>
        <end position="99"/>
    </location>
</feature>
<dbReference type="RefSeq" id="WP_139830090.1">
    <property type="nucleotide sequence ID" value="NZ_HG964446.1"/>
</dbReference>
<reference evidence="3" key="2">
    <citation type="submission" date="2014-04" db="EMBL/GenBank/DDBJ databases">
        <authorList>
            <person name="Xu Y.W."/>
            <person name="Yang Q."/>
        </authorList>
    </citation>
    <scope>NUCLEOTIDE SEQUENCE</scope>
    <source>
        <strain evidence="3">DSM 44626</strain>
    </source>
</reference>
<evidence type="ECO:0000256" key="1">
    <source>
        <dbReference type="SAM" id="MobiDB-lite"/>
    </source>
</evidence>
<dbReference type="HOGENOM" id="CLU_1033727_0_0_11"/>
<evidence type="ECO:0000256" key="2">
    <source>
        <dbReference type="SAM" id="Phobius"/>
    </source>
</evidence>
<feature type="transmembrane region" description="Helical" evidence="2">
    <location>
        <begin position="6"/>
        <end position="27"/>
    </location>
</feature>
<feature type="transmembrane region" description="Helical" evidence="2">
    <location>
        <begin position="105"/>
        <end position="126"/>
    </location>
</feature>
<sequence length="269" mass="29696">MSDWTLKLCVAIIAASGVIVSALIGLWKDRKSRREILLQDLAILEKLPCPSLVHISLAHYVDKRALFLSVEDKIGLYIFSGGVLIIVIIILTITIVLGITTKHLIWPFAAAAVALTMAIVAVVYRYSVVKLTDWLKNRIETSSRATAINLVRDSVAESIHNEVLEDLYSKFPEPYRKTVKDRLGSATDIQIAEMVERGVDSFLSGNRYSDWSPDPKSAPTGSKLELPIKLRLLLAILKVFNVLAQWAGKGNKDAPPPIVEAEEPSQAAR</sequence>
<evidence type="ECO:0008006" key="4">
    <source>
        <dbReference type="Google" id="ProtNLM"/>
    </source>
</evidence>
<reference evidence="3" key="1">
    <citation type="journal article" date="2014" name="Genome Announc.">
        <title>Draft Genome Sequence of Mycobacterium triplex DSM 44626.</title>
        <authorList>
            <person name="Sassi M."/>
            <person name="Croce O."/>
            <person name="Robert C."/>
            <person name="Raoult D."/>
            <person name="Drancourt M."/>
        </authorList>
    </citation>
    <scope>NUCLEOTIDE SEQUENCE [LARGE SCALE GENOMIC DNA]</scope>
    <source>
        <strain evidence="3">DSM 44626</strain>
    </source>
</reference>